<reference evidence="1 2" key="1">
    <citation type="submission" date="2023-08" db="EMBL/GenBank/DDBJ databases">
        <title>Black Yeasts Isolated from many extreme environments.</title>
        <authorList>
            <person name="Coleine C."/>
            <person name="Stajich J.E."/>
            <person name="Selbmann L."/>
        </authorList>
    </citation>
    <scope>NUCLEOTIDE SEQUENCE [LARGE SCALE GENOMIC DNA]</scope>
    <source>
        <strain evidence="1 2">CCFEE 5910</strain>
    </source>
</reference>
<gene>
    <name evidence="1" type="ORF">LTR05_005255</name>
</gene>
<organism evidence="1 2">
    <name type="scientific">Lithohypha guttulata</name>
    <dbReference type="NCBI Taxonomy" id="1690604"/>
    <lineage>
        <taxon>Eukaryota</taxon>
        <taxon>Fungi</taxon>
        <taxon>Dikarya</taxon>
        <taxon>Ascomycota</taxon>
        <taxon>Pezizomycotina</taxon>
        <taxon>Eurotiomycetes</taxon>
        <taxon>Chaetothyriomycetidae</taxon>
        <taxon>Chaetothyriales</taxon>
        <taxon>Trichomeriaceae</taxon>
        <taxon>Lithohypha</taxon>
    </lineage>
</organism>
<dbReference type="PANTHER" id="PTHR39290">
    <property type="entry name" value="C3H1-TYPE DOMAIN-CONTAINING PROTEIN-RELATED"/>
    <property type="match status" value="1"/>
</dbReference>
<sequence>MSRKGPSTIGVATFDTEKLLTDPEIHQKARDALSRDDLQSAIKIAFSLSDKDKYTYHASSSITLEQAQQAVNAGGINGLCAWYPSAEVFQNDEDGSERRKLKYPSPAEVQNYISLFDPSKSGANLLKGFKANAKKNSLQSGVAENLLAKRYVSPEAGIVVPKAKKGHANVYADFWAWSCMCLRWGGPNVMSAQTSISHACLIIFMHHFGCVCPSYESLEIVRAVSRGRTVLDVGSGNGYWTFMLRRHGVDVVAVDNGQSTWRTLWIEDTINEDGTRYIKQKRKGGKDDVLLMVYPVVGLEFTVSVLNAYKGDIVCVVGTQNGNGYTGFRDEMIDSWMARERKDFERVVQVPLPSFAGKDDALFVFRRKQPKEGVVSNT</sequence>
<protein>
    <submittedName>
        <fullName evidence="1">Uncharacterized protein</fullName>
    </submittedName>
</protein>
<dbReference type="AlphaFoldDB" id="A0AAN7YHB2"/>
<dbReference type="Gene3D" id="3.40.50.150">
    <property type="entry name" value="Vaccinia Virus protein VP39"/>
    <property type="match status" value="1"/>
</dbReference>
<dbReference type="InterPro" id="IPR029063">
    <property type="entry name" value="SAM-dependent_MTases_sf"/>
</dbReference>
<dbReference type="SUPFAM" id="SSF53335">
    <property type="entry name" value="S-adenosyl-L-methionine-dependent methyltransferases"/>
    <property type="match status" value="1"/>
</dbReference>
<keyword evidence="2" id="KW-1185">Reference proteome</keyword>
<dbReference type="Proteomes" id="UP001309876">
    <property type="component" value="Unassembled WGS sequence"/>
</dbReference>
<evidence type="ECO:0000313" key="2">
    <source>
        <dbReference type="Proteomes" id="UP001309876"/>
    </source>
</evidence>
<name>A0AAN7YHB2_9EURO</name>
<proteinExistence type="predicted"/>
<dbReference type="EMBL" id="JAVRRJ010000004">
    <property type="protein sequence ID" value="KAK5085965.1"/>
    <property type="molecule type" value="Genomic_DNA"/>
</dbReference>
<comment type="caution">
    <text evidence="1">The sequence shown here is derived from an EMBL/GenBank/DDBJ whole genome shotgun (WGS) entry which is preliminary data.</text>
</comment>
<accession>A0AAN7YHB2</accession>
<dbReference type="PANTHER" id="PTHR39290:SF6">
    <property type="entry name" value="S-ADENOSYL-L-METHIONINE-DEPENDENT METHYLTRANSFERASES SUPERFAMILY PROTEIN"/>
    <property type="match status" value="1"/>
</dbReference>
<evidence type="ECO:0000313" key="1">
    <source>
        <dbReference type="EMBL" id="KAK5085965.1"/>
    </source>
</evidence>